<accession>A0AAD6QVC0</accession>
<sequence length="112" mass="12697">MKARIWAPKSQMESVINSELSKHLQIKYDHELCSSRKCFLHDHIIEDLNCKLVGGMLAETINIADGIRAPTLTTFQENFAAWEKTLKAFQALLGSNSFRNFQLNGRGDENSN</sequence>
<name>A0AAD6QVC0_9ROSI</name>
<keyword evidence="2" id="KW-1185">Reference proteome</keyword>
<proteinExistence type="predicted"/>
<dbReference type="AlphaFoldDB" id="A0AAD6QVC0"/>
<dbReference type="EMBL" id="JAQIZT010000005">
    <property type="protein sequence ID" value="KAJ6997243.1"/>
    <property type="molecule type" value="Genomic_DNA"/>
</dbReference>
<evidence type="ECO:0000313" key="1">
    <source>
        <dbReference type="EMBL" id="KAJ6997243.1"/>
    </source>
</evidence>
<organism evidence="1 2">
    <name type="scientific">Populus alba x Populus x berolinensis</name>
    <dbReference type="NCBI Taxonomy" id="444605"/>
    <lineage>
        <taxon>Eukaryota</taxon>
        <taxon>Viridiplantae</taxon>
        <taxon>Streptophyta</taxon>
        <taxon>Embryophyta</taxon>
        <taxon>Tracheophyta</taxon>
        <taxon>Spermatophyta</taxon>
        <taxon>Magnoliopsida</taxon>
        <taxon>eudicotyledons</taxon>
        <taxon>Gunneridae</taxon>
        <taxon>Pentapetalae</taxon>
        <taxon>rosids</taxon>
        <taxon>fabids</taxon>
        <taxon>Malpighiales</taxon>
        <taxon>Salicaceae</taxon>
        <taxon>Saliceae</taxon>
        <taxon>Populus</taxon>
    </lineage>
</organism>
<gene>
    <name evidence="1" type="ORF">NC653_013728</name>
</gene>
<comment type="caution">
    <text evidence="1">The sequence shown here is derived from an EMBL/GenBank/DDBJ whole genome shotgun (WGS) entry which is preliminary data.</text>
</comment>
<dbReference type="Proteomes" id="UP001164929">
    <property type="component" value="Chromosome 5"/>
</dbReference>
<protein>
    <submittedName>
        <fullName evidence="1">Uncharacterized protein</fullName>
    </submittedName>
</protein>
<reference evidence="1" key="1">
    <citation type="journal article" date="2023" name="Mol. Ecol. Resour.">
        <title>Chromosome-level genome assembly of a triploid poplar Populus alba 'Berolinensis'.</title>
        <authorList>
            <person name="Chen S."/>
            <person name="Yu Y."/>
            <person name="Wang X."/>
            <person name="Wang S."/>
            <person name="Zhang T."/>
            <person name="Zhou Y."/>
            <person name="He R."/>
            <person name="Meng N."/>
            <person name="Wang Y."/>
            <person name="Liu W."/>
            <person name="Liu Z."/>
            <person name="Liu J."/>
            <person name="Guo Q."/>
            <person name="Huang H."/>
            <person name="Sederoff R.R."/>
            <person name="Wang G."/>
            <person name="Qu G."/>
            <person name="Chen S."/>
        </authorList>
    </citation>
    <scope>NUCLEOTIDE SEQUENCE</scope>
    <source>
        <strain evidence="1">SC-2020</strain>
    </source>
</reference>
<evidence type="ECO:0000313" key="2">
    <source>
        <dbReference type="Proteomes" id="UP001164929"/>
    </source>
</evidence>